<sequence length="171" mass="19012">MDLMDFDKAGLYFDEPVAAGVQDLIAEAGGVYGQAAAEALLHKAYFLAPESLVVLVALYRYYFYQHRLEDALLVGERALGIVGRRLGFPDEWSRLHPDFLGQAVLRSMGLLRFYMSVLKATGYINLRLGRMAQGQALIEKLVELDSHDRFGGRAMLEMIVAAVADRIEEAA</sequence>
<accession>A0A4V2NV17</accession>
<dbReference type="OrthoDB" id="9812003at2"/>
<protein>
    <recommendedName>
        <fullName evidence="3">Tetratricopeptide repeat protein</fullName>
    </recommendedName>
</protein>
<dbReference type="RefSeq" id="WP_131448984.1">
    <property type="nucleotide sequence ID" value="NZ_SJZB01000051.1"/>
</dbReference>
<evidence type="ECO:0000313" key="1">
    <source>
        <dbReference type="EMBL" id="TCJ11706.1"/>
    </source>
</evidence>
<keyword evidence="2" id="KW-1185">Reference proteome</keyword>
<proteinExistence type="predicted"/>
<dbReference type="EMBL" id="SJZB01000051">
    <property type="protein sequence ID" value="TCJ11706.1"/>
    <property type="molecule type" value="Genomic_DNA"/>
</dbReference>
<gene>
    <name evidence="1" type="ORF">EZJ19_14930</name>
</gene>
<organism evidence="1 2">
    <name type="scientific">Parasulfuritortus cantonensis</name>
    <dbReference type="NCBI Taxonomy" id="2528202"/>
    <lineage>
        <taxon>Bacteria</taxon>
        <taxon>Pseudomonadati</taxon>
        <taxon>Pseudomonadota</taxon>
        <taxon>Betaproteobacteria</taxon>
        <taxon>Nitrosomonadales</taxon>
        <taxon>Thiobacillaceae</taxon>
        <taxon>Parasulfuritortus</taxon>
    </lineage>
</organism>
<dbReference type="Proteomes" id="UP000295443">
    <property type="component" value="Unassembled WGS sequence"/>
</dbReference>
<dbReference type="AlphaFoldDB" id="A0A4V2NV17"/>
<name>A0A4V2NV17_9PROT</name>
<evidence type="ECO:0008006" key="3">
    <source>
        <dbReference type="Google" id="ProtNLM"/>
    </source>
</evidence>
<comment type="caution">
    <text evidence="1">The sequence shown here is derived from an EMBL/GenBank/DDBJ whole genome shotgun (WGS) entry which is preliminary data.</text>
</comment>
<reference evidence="1 2" key="1">
    <citation type="submission" date="2019-03" db="EMBL/GenBank/DDBJ databases">
        <title>Genome sequence of Thiobacillaceae bacterium LSR1, a sulfur-oxidizing bacterium isolated from freshwater sediment.</title>
        <authorList>
            <person name="Li S."/>
        </authorList>
    </citation>
    <scope>NUCLEOTIDE SEQUENCE [LARGE SCALE GENOMIC DNA]</scope>
    <source>
        <strain evidence="1 2">LSR1</strain>
    </source>
</reference>
<evidence type="ECO:0000313" key="2">
    <source>
        <dbReference type="Proteomes" id="UP000295443"/>
    </source>
</evidence>